<accession>A0A9P9J4H2</accession>
<comment type="caution">
    <text evidence="13">The sequence shown here is derived from an EMBL/GenBank/DDBJ whole genome shotgun (WGS) entry which is preliminary data.</text>
</comment>
<feature type="active site" description="Nucleophile" evidence="10">
    <location>
        <position position="209"/>
    </location>
</feature>
<evidence type="ECO:0000256" key="2">
    <source>
        <dbReference type="ARBA" id="ARBA00007534"/>
    </source>
</evidence>
<evidence type="ECO:0000256" key="11">
    <source>
        <dbReference type="PIRSR" id="PIRSR611150-2"/>
    </source>
</evidence>
<dbReference type="GO" id="GO:0005576">
    <property type="term" value="C:extracellular region"/>
    <property type="evidence" value="ECO:0007669"/>
    <property type="project" value="UniProtKB-SubCell"/>
</dbReference>
<evidence type="ECO:0000256" key="4">
    <source>
        <dbReference type="ARBA" id="ARBA00022487"/>
    </source>
</evidence>
<evidence type="ECO:0000256" key="8">
    <source>
        <dbReference type="ARBA" id="ARBA00023157"/>
    </source>
</evidence>
<comment type="similarity">
    <text evidence="2 12">Belongs to the cutinase family.</text>
</comment>
<evidence type="ECO:0000256" key="10">
    <source>
        <dbReference type="PIRSR" id="PIRSR611150-1"/>
    </source>
</evidence>
<evidence type="ECO:0000256" key="1">
    <source>
        <dbReference type="ARBA" id="ARBA00004613"/>
    </source>
</evidence>
<gene>
    <name evidence="13" type="ORF">EDB81DRAFT_899006</name>
</gene>
<name>A0A9P9J4H2_9HYPO</name>
<comment type="subcellular location">
    <subcellularLocation>
        <location evidence="1 12">Secreted</location>
    </subcellularLocation>
</comment>
<evidence type="ECO:0000256" key="7">
    <source>
        <dbReference type="ARBA" id="ARBA00022801"/>
    </source>
</evidence>
<dbReference type="PANTHER" id="PTHR48250">
    <property type="entry name" value="CUTINASE 2-RELATED"/>
    <property type="match status" value="1"/>
</dbReference>
<dbReference type="SUPFAM" id="SSF53474">
    <property type="entry name" value="alpha/beta-Hydrolases"/>
    <property type="match status" value="1"/>
</dbReference>
<dbReference type="Gene3D" id="3.40.50.1820">
    <property type="entry name" value="alpha/beta hydrolase"/>
    <property type="match status" value="1"/>
</dbReference>
<evidence type="ECO:0000256" key="12">
    <source>
        <dbReference type="RuleBase" id="RU361263"/>
    </source>
</evidence>
<keyword evidence="6" id="KW-0732">Signal</keyword>
<evidence type="ECO:0000313" key="14">
    <source>
        <dbReference type="Proteomes" id="UP000738349"/>
    </source>
</evidence>
<dbReference type="EC" id="3.1.1.74" evidence="3 12"/>
<proteinExistence type="inferred from homology"/>
<dbReference type="GO" id="GO:0050525">
    <property type="term" value="F:cutinase activity"/>
    <property type="evidence" value="ECO:0007669"/>
    <property type="project" value="UniProtKB-UniRule"/>
</dbReference>
<dbReference type="GO" id="GO:0016052">
    <property type="term" value="P:carbohydrate catabolic process"/>
    <property type="evidence" value="ECO:0007669"/>
    <property type="project" value="TreeGrafter"/>
</dbReference>
<feature type="active site" evidence="10">
    <location>
        <position position="260"/>
    </location>
</feature>
<dbReference type="InterPro" id="IPR043580">
    <property type="entry name" value="CUTINASE_1"/>
</dbReference>
<feature type="active site" description="Proton donor/acceptor" evidence="10">
    <location>
        <position position="272"/>
    </location>
</feature>
<dbReference type="InterPro" id="IPR000675">
    <property type="entry name" value="Cutinase/axe"/>
</dbReference>
<dbReference type="PANTHER" id="PTHR48250:SF1">
    <property type="entry name" value="CUTINASE"/>
    <property type="match status" value="1"/>
</dbReference>
<evidence type="ECO:0000256" key="5">
    <source>
        <dbReference type="ARBA" id="ARBA00022525"/>
    </source>
</evidence>
<dbReference type="InterPro" id="IPR011150">
    <property type="entry name" value="Cutinase_monf"/>
</dbReference>
<keyword evidence="5 12" id="KW-0964">Secreted</keyword>
<dbReference type="InterPro" id="IPR029058">
    <property type="entry name" value="AB_hydrolase_fold"/>
</dbReference>
<keyword evidence="14" id="KW-1185">Reference proteome</keyword>
<protein>
    <recommendedName>
        <fullName evidence="3 12">Cutinase</fullName>
        <ecNumber evidence="3 12">3.1.1.74</ecNumber>
    </recommendedName>
</protein>
<dbReference type="PROSITE" id="PS00155">
    <property type="entry name" value="CUTINASE_1"/>
    <property type="match status" value="1"/>
</dbReference>
<evidence type="ECO:0000256" key="6">
    <source>
        <dbReference type="ARBA" id="ARBA00022729"/>
    </source>
</evidence>
<keyword evidence="8 11" id="KW-1015">Disulfide bond</keyword>
<dbReference type="OrthoDB" id="2975078at2759"/>
<sequence>MEFGLRIRYVPVLAFILALQLIVFVNGFPTIANVERVTSHEQETASADGLVLDPRQEQEIPDALAKFPKGLLNQVLRMFSSLPEGERALDAVGKLLTPLQQLLANAVDIDTSRDDLAQNAPCSNITVIFARGTTEPGNVGLVTGPPFFDALSEQLDGKSLSLAVQGVEYPATFAGFNQNGTEGVPSMTSFINQAASSCPDTKIVMSGYSQGALVVRSTADSLPAETMARINSVVTFGDPRNQTPITGGEGKTMIICLPEDSVCQGGFINIAHLTYGSEAPAAAQFVVQQAAV</sequence>
<reference evidence="13" key="1">
    <citation type="journal article" date="2021" name="Nat. Commun.">
        <title>Genetic determinants of endophytism in the Arabidopsis root mycobiome.</title>
        <authorList>
            <person name="Mesny F."/>
            <person name="Miyauchi S."/>
            <person name="Thiergart T."/>
            <person name="Pickel B."/>
            <person name="Atanasova L."/>
            <person name="Karlsson M."/>
            <person name="Huettel B."/>
            <person name="Barry K.W."/>
            <person name="Haridas S."/>
            <person name="Chen C."/>
            <person name="Bauer D."/>
            <person name="Andreopoulos W."/>
            <person name="Pangilinan J."/>
            <person name="LaButti K."/>
            <person name="Riley R."/>
            <person name="Lipzen A."/>
            <person name="Clum A."/>
            <person name="Drula E."/>
            <person name="Henrissat B."/>
            <person name="Kohler A."/>
            <person name="Grigoriev I.V."/>
            <person name="Martin F.M."/>
            <person name="Hacquard S."/>
        </authorList>
    </citation>
    <scope>NUCLEOTIDE SEQUENCE</scope>
    <source>
        <strain evidence="13">MPI-CAGE-AT-0147</strain>
    </source>
</reference>
<evidence type="ECO:0000256" key="3">
    <source>
        <dbReference type="ARBA" id="ARBA00013095"/>
    </source>
</evidence>
<dbReference type="EMBL" id="JAGMUV010000010">
    <property type="protein sequence ID" value="KAH7141731.1"/>
    <property type="molecule type" value="Genomic_DNA"/>
</dbReference>
<evidence type="ECO:0000256" key="9">
    <source>
        <dbReference type="ARBA" id="ARBA00034045"/>
    </source>
</evidence>
<dbReference type="Pfam" id="PF01083">
    <property type="entry name" value="Cutinase"/>
    <property type="match status" value="1"/>
</dbReference>
<comment type="function">
    <text evidence="12">Catalyzes the hydrolysis of complex carboxylic polyesters found in the cell wall of plants. Degrades cutin, a macromolecule that forms the structure of the plant cuticle.</text>
</comment>
<feature type="disulfide bond" evidence="11">
    <location>
        <begin position="256"/>
        <end position="263"/>
    </location>
</feature>
<feature type="disulfide bond" evidence="11">
    <location>
        <begin position="122"/>
        <end position="198"/>
    </location>
</feature>
<evidence type="ECO:0000313" key="13">
    <source>
        <dbReference type="EMBL" id="KAH7141731.1"/>
    </source>
</evidence>
<comment type="catalytic activity">
    <reaction evidence="9 12">
        <text>cutin + H2O = cutin monomers.</text>
        <dbReference type="EC" id="3.1.1.74"/>
    </reaction>
</comment>
<keyword evidence="7 12" id="KW-0378">Hydrolase</keyword>
<keyword evidence="4 12" id="KW-0719">Serine esterase</keyword>
<dbReference type="AlphaFoldDB" id="A0A9P9J4H2"/>
<dbReference type="Proteomes" id="UP000738349">
    <property type="component" value="Unassembled WGS sequence"/>
</dbReference>
<dbReference type="SMART" id="SM01110">
    <property type="entry name" value="Cutinase"/>
    <property type="match status" value="1"/>
</dbReference>
<organism evidence="13 14">
    <name type="scientific">Dactylonectria macrodidyma</name>
    <dbReference type="NCBI Taxonomy" id="307937"/>
    <lineage>
        <taxon>Eukaryota</taxon>
        <taxon>Fungi</taxon>
        <taxon>Dikarya</taxon>
        <taxon>Ascomycota</taxon>
        <taxon>Pezizomycotina</taxon>
        <taxon>Sordariomycetes</taxon>
        <taxon>Hypocreomycetidae</taxon>
        <taxon>Hypocreales</taxon>
        <taxon>Nectriaceae</taxon>
        <taxon>Dactylonectria</taxon>
    </lineage>
</organism>